<gene>
    <name evidence="1" type="ORF">GEOBRER4_n0586</name>
</gene>
<evidence type="ECO:0000313" key="1">
    <source>
        <dbReference type="EMBL" id="BCO11190.1"/>
    </source>
</evidence>
<dbReference type="Proteomes" id="UP000515472">
    <property type="component" value="Chromosome"/>
</dbReference>
<accession>A0A7R7J008</accession>
<evidence type="ECO:0000313" key="2">
    <source>
        <dbReference type="Proteomes" id="UP000515472"/>
    </source>
</evidence>
<keyword evidence="2" id="KW-1185">Reference proteome</keyword>
<dbReference type="EMBL" id="AP023213">
    <property type="protein sequence ID" value="BCO11190.1"/>
    <property type="molecule type" value="Genomic_DNA"/>
</dbReference>
<reference evidence="1 2" key="1">
    <citation type="submission" date="2020-06" db="EMBL/GenBank/DDBJ databases">
        <title>Interaction of electrochemicaly active bacteria, Geobacter bremensis R4 on different carbon anode.</title>
        <authorList>
            <person name="Meng L."/>
            <person name="Yoshida N."/>
        </authorList>
    </citation>
    <scope>NUCLEOTIDE SEQUENCE [LARGE SCALE GENOMIC DNA]</scope>
    <source>
        <strain evidence="1 2">R4</strain>
    </source>
</reference>
<protein>
    <submittedName>
        <fullName evidence="1">Uncharacterized protein</fullName>
    </submittedName>
</protein>
<dbReference type="AlphaFoldDB" id="A0A7R7J008"/>
<proteinExistence type="predicted"/>
<organism evidence="1 2">
    <name type="scientific">Citrifermentans bremense</name>
    <dbReference type="NCBI Taxonomy" id="60035"/>
    <lineage>
        <taxon>Bacteria</taxon>
        <taxon>Pseudomonadati</taxon>
        <taxon>Thermodesulfobacteriota</taxon>
        <taxon>Desulfuromonadia</taxon>
        <taxon>Geobacterales</taxon>
        <taxon>Geobacteraceae</taxon>
        <taxon>Citrifermentans</taxon>
    </lineage>
</organism>
<sequence length="42" mass="5166">MFHSEMMQNHDRREPLPSEVKLFLLQFEPALNLSFYLFRQPQ</sequence>
<name>A0A7R7J008_9BACT</name>